<protein>
    <submittedName>
        <fullName evidence="1">Uncharacterized protein</fullName>
    </submittedName>
</protein>
<comment type="caution">
    <text evidence="1">The sequence shown here is derived from an EMBL/GenBank/DDBJ whole genome shotgun (WGS) entry which is preliminary data.</text>
</comment>
<gene>
    <name evidence="1" type="ORF">Vretimale_15111</name>
</gene>
<evidence type="ECO:0000313" key="2">
    <source>
        <dbReference type="Proteomes" id="UP000722791"/>
    </source>
</evidence>
<accession>A0A8J4GNG3</accession>
<dbReference type="EMBL" id="BNCQ01000040">
    <property type="protein sequence ID" value="GIM11623.1"/>
    <property type="molecule type" value="Genomic_DNA"/>
</dbReference>
<sequence>MWMIELARGGAAVFPWEPNSSRSGQGELRLSLRLGRARWARGTAAAGVSPPLWCRHSSRPSMPPLRDAAAPIPEWSSLAAVAVAAGMAVAQGRVRQVVLRVDAGLKLGADAVQESGR</sequence>
<evidence type="ECO:0000313" key="1">
    <source>
        <dbReference type="EMBL" id="GIM11623.1"/>
    </source>
</evidence>
<dbReference type="AlphaFoldDB" id="A0A8J4GNG3"/>
<organism evidence="1 2">
    <name type="scientific">Volvox reticuliferus</name>
    <dbReference type="NCBI Taxonomy" id="1737510"/>
    <lineage>
        <taxon>Eukaryota</taxon>
        <taxon>Viridiplantae</taxon>
        <taxon>Chlorophyta</taxon>
        <taxon>core chlorophytes</taxon>
        <taxon>Chlorophyceae</taxon>
        <taxon>CS clade</taxon>
        <taxon>Chlamydomonadales</taxon>
        <taxon>Volvocaceae</taxon>
        <taxon>Volvox</taxon>
    </lineage>
</organism>
<name>A0A8J4GNG3_9CHLO</name>
<proteinExistence type="predicted"/>
<dbReference type="Proteomes" id="UP000722791">
    <property type="component" value="Unassembled WGS sequence"/>
</dbReference>
<reference evidence="1" key="1">
    <citation type="journal article" date="2021" name="Proc. Natl. Acad. Sci. U.S.A.">
        <title>Three genomes in the algal genus Volvox reveal the fate of a haploid sex-determining region after a transition to homothallism.</title>
        <authorList>
            <person name="Yamamoto K."/>
            <person name="Hamaji T."/>
            <person name="Kawai-Toyooka H."/>
            <person name="Matsuzaki R."/>
            <person name="Takahashi F."/>
            <person name="Nishimura Y."/>
            <person name="Kawachi M."/>
            <person name="Noguchi H."/>
            <person name="Minakuchi Y."/>
            <person name="Umen J.G."/>
            <person name="Toyoda A."/>
            <person name="Nozaki H."/>
        </authorList>
    </citation>
    <scope>NUCLEOTIDE SEQUENCE</scope>
    <source>
        <strain evidence="1">NIES-3785</strain>
    </source>
</reference>